<evidence type="ECO:0000313" key="3">
    <source>
        <dbReference type="Proteomes" id="UP000314294"/>
    </source>
</evidence>
<evidence type="ECO:0000313" key="2">
    <source>
        <dbReference type="EMBL" id="TNN85323.1"/>
    </source>
</evidence>
<protein>
    <submittedName>
        <fullName evidence="2">Uncharacterized protein</fullName>
    </submittedName>
</protein>
<keyword evidence="3" id="KW-1185">Reference proteome</keyword>
<reference evidence="2 3" key="1">
    <citation type="submission" date="2019-03" db="EMBL/GenBank/DDBJ databases">
        <title>First draft genome of Liparis tanakae, snailfish: a comprehensive survey of snailfish specific genes.</title>
        <authorList>
            <person name="Kim W."/>
            <person name="Song I."/>
            <person name="Jeong J.-H."/>
            <person name="Kim D."/>
            <person name="Kim S."/>
            <person name="Ryu S."/>
            <person name="Song J.Y."/>
            <person name="Lee S.K."/>
        </authorList>
    </citation>
    <scope>NUCLEOTIDE SEQUENCE [LARGE SCALE GENOMIC DNA]</scope>
    <source>
        <tissue evidence="2">Muscle</tissue>
    </source>
</reference>
<organism evidence="2 3">
    <name type="scientific">Liparis tanakae</name>
    <name type="common">Tanaka's snailfish</name>
    <dbReference type="NCBI Taxonomy" id="230148"/>
    <lineage>
        <taxon>Eukaryota</taxon>
        <taxon>Metazoa</taxon>
        <taxon>Chordata</taxon>
        <taxon>Craniata</taxon>
        <taxon>Vertebrata</taxon>
        <taxon>Euteleostomi</taxon>
        <taxon>Actinopterygii</taxon>
        <taxon>Neopterygii</taxon>
        <taxon>Teleostei</taxon>
        <taxon>Neoteleostei</taxon>
        <taxon>Acanthomorphata</taxon>
        <taxon>Eupercaria</taxon>
        <taxon>Perciformes</taxon>
        <taxon>Cottioidei</taxon>
        <taxon>Cottales</taxon>
        <taxon>Liparidae</taxon>
        <taxon>Liparis</taxon>
    </lineage>
</organism>
<sequence>MSPLSLRSLATQRRGSLGGVQSPGRPEGIDVDELPGTQRRDRASLQPDQRTKQGADLTNEPNAVQTTVHDDPAEEAGVRIRRSPTASLPEVLLKSSAGSVSCDDAL</sequence>
<proteinExistence type="predicted"/>
<accession>A0A4Z2J6Y6</accession>
<dbReference type="EMBL" id="SRLO01000021">
    <property type="protein sequence ID" value="TNN85323.1"/>
    <property type="molecule type" value="Genomic_DNA"/>
</dbReference>
<comment type="caution">
    <text evidence="2">The sequence shown here is derived from an EMBL/GenBank/DDBJ whole genome shotgun (WGS) entry which is preliminary data.</text>
</comment>
<gene>
    <name evidence="2" type="ORF">EYF80_004345</name>
</gene>
<name>A0A4Z2J6Y6_9TELE</name>
<feature type="region of interest" description="Disordered" evidence="1">
    <location>
        <begin position="1"/>
        <end position="86"/>
    </location>
</feature>
<dbReference type="AlphaFoldDB" id="A0A4Z2J6Y6"/>
<feature type="compositionally biased region" description="Basic and acidic residues" evidence="1">
    <location>
        <begin position="38"/>
        <end position="53"/>
    </location>
</feature>
<dbReference type="Proteomes" id="UP000314294">
    <property type="component" value="Unassembled WGS sequence"/>
</dbReference>
<evidence type="ECO:0000256" key="1">
    <source>
        <dbReference type="SAM" id="MobiDB-lite"/>
    </source>
</evidence>